<evidence type="ECO:0000313" key="3">
    <source>
        <dbReference type="Proteomes" id="UP000747399"/>
    </source>
</evidence>
<sequence length="290" mass="29029">MKMEETIQDVHSIAARLRLLGSPSPSVDESKLMNAKNIAEDLLAATSSFPPRACDPPLPVLAHYCRTAIEWTASCIIKLKPPTASSSQISPSAEDQRKAYLARALQLWQLLRLLLEDVPGGKAARNDISGCGRGPGGGSKRSSAAALALAGSPPGSVPGSVLTSAAACLRIALSPQPERRGPAPGPGSAPGPGPAPGPTAAAAGGFEPAAGDGAAASLPFVAQLCQSVRCCVMVLVSGDAGAAVGGVGGWGVMMRPSLEQCVALLTVLLDVQPRKGQYGAGSGTGGVAAG</sequence>
<evidence type="ECO:0000256" key="1">
    <source>
        <dbReference type="SAM" id="MobiDB-lite"/>
    </source>
</evidence>
<gene>
    <name evidence="2" type="ORF">Vafri_22280</name>
</gene>
<accession>A0A8J4BX56</accession>
<reference evidence="2" key="1">
    <citation type="journal article" date="2021" name="Proc. Natl. Acad. Sci. U.S.A.">
        <title>Three genomes in the algal genus Volvox reveal the fate of a haploid sex-determining region after a transition to homothallism.</title>
        <authorList>
            <person name="Yamamoto K."/>
            <person name="Hamaji T."/>
            <person name="Kawai-Toyooka H."/>
            <person name="Matsuzaki R."/>
            <person name="Takahashi F."/>
            <person name="Nishimura Y."/>
            <person name="Kawachi M."/>
            <person name="Noguchi H."/>
            <person name="Minakuchi Y."/>
            <person name="Umen J.G."/>
            <person name="Toyoda A."/>
            <person name="Nozaki H."/>
        </authorList>
    </citation>
    <scope>NUCLEOTIDE SEQUENCE</scope>
    <source>
        <strain evidence="2">NIES-3780</strain>
    </source>
</reference>
<feature type="compositionally biased region" description="Pro residues" evidence="1">
    <location>
        <begin position="183"/>
        <end position="197"/>
    </location>
</feature>
<dbReference type="Proteomes" id="UP000747399">
    <property type="component" value="Unassembled WGS sequence"/>
</dbReference>
<dbReference type="EMBL" id="BNCO01000242">
    <property type="protein sequence ID" value="GIL68978.1"/>
    <property type="molecule type" value="Genomic_DNA"/>
</dbReference>
<comment type="caution">
    <text evidence="2">The sequence shown here is derived from an EMBL/GenBank/DDBJ whole genome shotgun (WGS) entry which is preliminary data.</text>
</comment>
<evidence type="ECO:0000313" key="2">
    <source>
        <dbReference type="EMBL" id="GIL68978.1"/>
    </source>
</evidence>
<proteinExistence type="predicted"/>
<feature type="region of interest" description="Disordered" evidence="1">
    <location>
        <begin position="175"/>
        <end position="206"/>
    </location>
</feature>
<organism evidence="2 3">
    <name type="scientific">Volvox africanus</name>
    <dbReference type="NCBI Taxonomy" id="51714"/>
    <lineage>
        <taxon>Eukaryota</taxon>
        <taxon>Viridiplantae</taxon>
        <taxon>Chlorophyta</taxon>
        <taxon>core chlorophytes</taxon>
        <taxon>Chlorophyceae</taxon>
        <taxon>CS clade</taxon>
        <taxon>Chlamydomonadales</taxon>
        <taxon>Volvocaceae</taxon>
        <taxon>Volvox</taxon>
    </lineage>
</organism>
<feature type="non-terminal residue" evidence="2">
    <location>
        <position position="1"/>
    </location>
</feature>
<keyword evidence="3" id="KW-1185">Reference proteome</keyword>
<protein>
    <submittedName>
        <fullName evidence="2">Uncharacterized protein</fullName>
    </submittedName>
</protein>
<dbReference type="AlphaFoldDB" id="A0A8J4BX56"/>
<name>A0A8J4BX56_9CHLO</name>